<keyword evidence="2" id="KW-1185">Reference proteome</keyword>
<evidence type="ECO:0000313" key="2">
    <source>
        <dbReference type="Proteomes" id="UP000277580"/>
    </source>
</evidence>
<proteinExistence type="predicted"/>
<name>A0A3N4KWD0_9PEZI</name>
<sequence length="160" mass="17833">MTFERAYLTPDLTNLRFEDFTIMSSVLQIPQMPQLSHLLAGDCNSIPKYQLPVSTYKFEPTPITLHTNGEAHTRGKPPKDTRVAVVGGELYICQAGCGGQPTVLSSNVCFTLSTKKSDGKSCRCNRFVSLSIDMHKSSVRTSHRLTARDVGNNFGRRKYF</sequence>
<dbReference type="AlphaFoldDB" id="A0A3N4KWD0"/>
<dbReference type="InParanoid" id="A0A3N4KWD0"/>
<dbReference type="Proteomes" id="UP000277580">
    <property type="component" value="Unassembled WGS sequence"/>
</dbReference>
<organism evidence="1 2">
    <name type="scientific">Morchella conica CCBAS932</name>
    <dbReference type="NCBI Taxonomy" id="1392247"/>
    <lineage>
        <taxon>Eukaryota</taxon>
        <taxon>Fungi</taxon>
        <taxon>Dikarya</taxon>
        <taxon>Ascomycota</taxon>
        <taxon>Pezizomycotina</taxon>
        <taxon>Pezizomycetes</taxon>
        <taxon>Pezizales</taxon>
        <taxon>Morchellaceae</taxon>
        <taxon>Morchella</taxon>
    </lineage>
</organism>
<reference evidence="1 2" key="1">
    <citation type="journal article" date="2018" name="Nat. Ecol. Evol.">
        <title>Pezizomycetes genomes reveal the molecular basis of ectomycorrhizal truffle lifestyle.</title>
        <authorList>
            <person name="Murat C."/>
            <person name="Payen T."/>
            <person name="Noel B."/>
            <person name="Kuo A."/>
            <person name="Morin E."/>
            <person name="Chen J."/>
            <person name="Kohler A."/>
            <person name="Krizsan K."/>
            <person name="Balestrini R."/>
            <person name="Da Silva C."/>
            <person name="Montanini B."/>
            <person name="Hainaut M."/>
            <person name="Levati E."/>
            <person name="Barry K.W."/>
            <person name="Belfiori B."/>
            <person name="Cichocki N."/>
            <person name="Clum A."/>
            <person name="Dockter R.B."/>
            <person name="Fauchery L."/>
            <person name="Guy J."/>
            <person name="Iotti M."/>
            <person name="Le Tacon F."/>
            <person name="Lindquist E.A."/>
            <person name="Lipzen A."/>
            <person name="Malagnac F."/>
            <person name="Mello A."/>
            <person name="Molinier V."/>
            <person name="Miyauchi S."/>
            <person name="Poulain J."/>
            <person name="Riccioni C."/>
            <person name="Rubini A."/>
            <person name="Sitrit Y."/>
            <person name="Splivallo R."/>
            <person name="Traeger S."/>
            <person name="Wang M."/>
            <person name="Zifcakova L."/>
            <person name="Wipf D."/>
            <person name="Zambonelli A."/>
            <person name="Paolocci F."/>
            <person name="Nowrousian M."/>
            <person name="Ottonello S."/>
            <person name="Baldrian P."/>
            <person name="Spatafora J.W."/>
            <person name="Henrissat B."/>
            <person name="Nagy L.G."/>
            <person name="Aury J.M."/>
            <person name="Wincker P."/>
            <person name="Grigoriev I.V."/>
            <person name="Bonfante P."/>
            <person name="Martin F.M."/>
        </authorList>
    </citation>
    <scope>NUCLEOTIDE SEQUENCE [LARGE SCALE GENOMIC DNA]</scope>
    <source>
        <strain evidence="1 2">CCBAS932</strain>
    </source>
</reference>
<gene>
    <name evidence="1" type="ORF">P167DRAFT_534775</name>
</gene>
<dbReference type="EMBL" id="ML119121">
    <property type="protein sequence ID" value="RPB13778.1"/>
    <property type="molecule type" value="Genomic_DNA"/>
</dbReference>
<accession>A0A3N4KWD0</accession>
<evidence type="ECO:0000313" key="1">
    <source>
        <dbReference type="EMBL" id="RPB13778.1"/>
    </source>
</evidence>
<protein>
    <submittedName>
        <fullName evidence="1">Uncharacterized protein</fullName>
    </submittedName>
</protein>